<keyword evidence="5 10" id="KW-0678">Repressor</keyword>
<protein>
    <recommendedName>
        <fullName evidence="10">Auxin-responsive protein</fullName>
    </recommendedName>
</protein>
<evidence type="ECO:0000259" key="12">
    <source>
        <dbReference type="PROSITE" id="PS51745"/>
    </source>
</evidence>
<evidence type="ECO:0000256" key="2">
    <source>
        <dbReference type="ARBA" id="ARBA00004123"/>
    </source>
</evidence>
<dbReference type="Pfam" id="PF02309">
    <property type="entry name" value="AUX_IAA"/>
    <property type="match status" value="1"/>
</dbReference>
<name>A0A835B9Q0_9POAL</name>
<keyword evidence="6 10" id="KW-0805">Transcription regulation</keyword>
<comment type="subunit">
    <text evidence="4 10">Homodimers and heterodimers.</text>
</comment>
<dbReference type="OrthoDB" id="652411at2759"/>
<dbReference type="PROSITE" id="PS51745">
    <property type="entry name" value="PB1"/>
    <property type="match status" value="1"/>
</dbReference>
<dbReference type="GO" id="GO:0009734">
    <property type="term" value="P:auxin-activated signaling pathway"/>
    <property type="evidence" value="ECO:0007669"/>
    <property type="project" value="UniProtKB-UniRule"/>
</dbReference>
<comment type="function">
    <text evidence="1 10">Aux/IAA proteins are short-lived transcriptional factors that function as repressors of early auxin response genes at low auxin concentrations.</text>
</comment>
<evidence type="ECO:0000256" key="4">
    <source>
        <dbReference type="ARBA" id="ARBA00011726"/>
    </source>
</evidence>
<dbReference type="PANTHER" id="PTHR31734">
    <property type="entry name" value="AUXIN-RESPONSIVE PROTEIN IAA17"/>
    <property type="match status" value="1"/>
</dbReference>
<evidence type="ECO:0000256" key="1">
    <source>
        <dbReference type="ARBA" id="ARBA00002159"/>
    </source>
</evidence>
<evidence type="ECO:0000256" key="11">
    <source>
        <dbReference type="SAM" id="MobiDB-lite"/>
    </source>
</evidence>
<gene>
    <name evidence="13" type="ORF">HU200_040047</name>
</gene>
<evidence type="ECO:0000256" key="7">
    <source>
        <dbReference type="ARBA" id="ARBA00023163"/>
    </source>
</evidence>
<dbReference type="GO" id="GO:0006355">
    <property type="term" value="P:regulation of DNA-templated transcription"/>
    <property type="evidence" value="ECO:0007669"/>
    <property type="project" value="InterPro"/>
</dbReference>
<sequence length="166" mass="18047">MELELGLAPPNAHHPMIKNNHAAADELSSSSSGSGSSSCSRGKRGFGEAFQQPKATTLPLFDDGSCERSNKRPVVGWPPVSSARSRACGGGAKCVKVKKEGDAIGRKVDLSLHASYDELLATLRRMFPTTGSQGLQEYTSLKDSFVFHHDHRAFVVPRGPEKKRWR</sequence>
<dbReference type="PANTHER" id="PTHR31734:SF88">
    <property type="entry name" value="AUXIN-RESPONSIVE PROTEIN IAA9"/>
    <property type="match status" value="1"/>
</dbReference>
<dbReference type="Gene3D" id="3.10.20.90">
    <property type="entry name" value="Phosphatidylinositol 3-kinase Catalytic Subunit, Chain A, domain 1"/>
    <property type="match status" value="1"/>
</dbReference>
<dbReference type="GO" id="GO:0005634">
    <property type="term" value="C:nucleus"/>
    <property type="evidence" value="ECO:0007669"/>
    <property type="project" value="UniProtKB-SubCell"/>
</dbReference>
<evidence type="ECO:0000256" key="6">
    <source>
        <dbReference type="ARBA" id="ARBA00023015"/>
    </source>
</evidence>
<comment type="similarity">
    <text evidence="3 10">Belongs to the Aux/IAA family.</text>
</comment>
<feature type="compositionally biased region" description="Low complexity" evidence="11">
    <location>
        <begin position="28"/>
        <end position="40"/>
    </location>
</feature>
<feature type="region of interest" description="Disordered" evidence="11">
    <location>
        <begin position="1"/>
        <end position="82"/>
    </location>
</feature>
<keyword evidence="9 10" id="KW-0927">Auxin signaling pathway</keyword>
<evidence type="ECO:0000313" key="14">
    <source>
        <dbReference type="Proteomes" id="UP000636709"/>
    </source>
</evidence>
<evidence type="ECO:0000256" key="5">
    <source>
        <dbReference type="ARBA" id="ARBA00022491"/>
    </source>
</evidence>
<dbReference type="AlphaFoldDB" id="A0A835B9Q0"/>
<keyword evidence="8 10" id="KW-0539">Nucleus</keyword>
<dbReference type="InterPro" id="IPR003311">
    <property type="entry name" value="AUX_IAA"/>
</dbReference>
<evidence type="ECO:0000256" key="9">
    <source>
        <dbReference type="ARBA" id="ARBA00023294"/>
    </source>
</evidence>
<accession>A0A835B9Q0</accession>
<keyword evidence="14" id="KW-1185">Reference proteome</keyword>
<proteinExistence type="inferred from homology"/>
<evidence type="ECO:0000256" key="10">
    <source>
        <dbReference type="RuleBase" id="RU004549"/>
    </source>
</evidence>
<dbReference type="Proteomes" id="UP000636709">
    <property type="component" value="Unassembled WGS sequence"/>
</dbReference>
<evidence type="ECO:0000313" key="13">
    <source>
        <dbReference type="EMBL" id="KAF8691664.1"/>
    </source>
</evidence>
<dbReference type="InterPro" id="IPR053793">
    <property type="entry name" value="PB1-like"/>
</dbReference>
<comment type="subcellular location">
    <subcellularLocation>
        <location evidence="2 10">Nucleus</location>
    </subcellularLocation>
</comment>
<evidence type="ECO:0000256" key="8">
    <source>
        <dbReference type="ARBA" id="ARBA00023242"/>
    </source>
</evidence>
<evidence type="ECO:0000256" key="3">
    <source>
        <dbReference type="ARBA" id="ARBA00006728"/>
    </source>
</evidence>
<dbReference type="EMBL" id="JACEFO010001963">
    <property type="protein sequence ID" value="KAF8691664.1"/>
    <property type="molecule type" value="Genomic_DNA"/>
</dbReference>
<dbReference type="SUPFAM" id="SSF54277">
    <property type="entry name" value="CAD &amp; PB1 domains"/>
    <property type="match status" value="1"/>
</dbReference>
<feature type="domain" description="PB1" evidence="12">
    <location>
        <begin position="92"/>
        <end position="166"/>
    </location>
</feature>
<reference evidence="13" key="1">
    <citation type="submission" date="2020-07" db="EMBL/GenBank/DDBJ databases">
        <title>Genome sequence and genetic diversity analysis of an under-domesticated orphan crop, white fonio (Digitaria exilis).</title>
        <authorList>
            <person name="Bennetzen J.L."/>
            <person name="Chen S."/>
            <person name="Ma X."/>
            <person name="Wang X."/>
            <person name="Yssel A.E.J."/>
            <person name="Chaluvadi S.R."/>
            <person name="Johnson M."/>
            <person name="Gangashetty P."/>
            <person name="Hamidou F."/>
            <person name="Sanogo M.D."/>
            <person name="Zwaenepoel A."/>
            <person name="Wallace J."/>
            <person name="Van De Peer Y."/>
            <person name="Van Deynze A."/>
        </authorList>
    </citation>
    <scope>NUCLEOTIDE SEQUENCE</scope>
    <source>
        <tissue evidence="13">Leaves</tissue>
    </source>
</reference>
<dbReference type="InterPro" id="IPR033389">
    <property type="entry name" value="AUX/IAA_dom"/>
</dbReference>
<keyword evidence="7 10" id="KW-0804">Transcription</keyword>
<comment type="caution">
    <text evidence="13">The sequence shown here is derived from an EMBL/GenBank/DDBJ whole genome shotgun (WGS) entry which is preliminary data.</text>
</comment>
<organism evidence="13 14">
    <name type="scientific">Digitaria exilis</name>
    <dbReference type="NCBI Taxonomy" id="1010633"/>
    <lineage>
        <taxon>Eukaryota</taxon>
        <taxon>Viridiplantae</taxon>
        <taxon>Streptophyta</taxon>
        <taxon>Embryophyta</taxon>
        <taxon>Tracheophyta</taxon>
        <taxon>Spermatophyta</taxon>
        <taxon>Magnoliopsida</taxon>
        <taxon>Liliopsida</taxon>
        <taxon>Poales</taxon>
        <taxon>Poaceae</taxon>
        <taxon>PACMAD clade</taxon>
        <taxon>Panicoideae</taxon>
        <taxon>Panicodae</taxon>
        <taxon>Paniceae</taxon>
        <taxon>Anthephorinae</taxon>
        <taxon>Digitaria</taxon>
    </lineage>
</organism>